<accession>A0ABY7TQZ2</accession>
<dbReference type="Proteomes" id="UP001220395">
    <property type="component" value="Chromosome"/>
</dbReference>
<feature type="region of interest" description="Disordered" evidence="14">
    <location>
        <begin position="707"/>
        <end position="730"/>
    </location>
</feature>
<dbReference type="CDD" id="cd00082">
    <property type="entry name" value="HisKA"/>
    <property type="match status" value="1"/>
</dbReference>
<dbReference type="InterPro" id="IPR003660">
    <property type="entry name" value="HAMP_dom"/>
</dbReference>
<feature type="domain" description="Histidine kinase" evidence="16">
    <location>
        <begin position="483"/>
        <end position="698"/>
    </location>
</feature>
<dbReference type="InterPro" id="IPR045671">
    <property type="entry name" value="NtrY-like_N"/>
</dbReference>
<dbReference type="GO" id="GO:0005524">
    <property type="term" value="F:ATP binding"/>
    <property type="evidence" value="ECO:0007669"/>
    <property type="project" value="UniProtKB-KW"/>
</dbReference>
<dbReference type="EC" id="2.7.13.3" evidence="3"/>
<keyword evidence="6" id="KW-0808">Transferase</keyword>
<dbReference type="SUPFAM" id="SSF47384">
    <property type="entry name" value="Homodimeric domain of signal transducing histidine kinase"/>
    <property type="match status" value="1"/>
</dbReference>
<evidence type="ECO:0000256" key="9">
    <source>
        <dbReference type="ARBA" id="ARBA00022777"/>
    </source>
</evidence>
<dbReference type="PROSITE" id="PS50109">
    <property type="entry name" value="HIS_KIN"/>
    <property type="match status" value="1"/>
</dbReference>
<dbReference type="InterPro" id="IPR003594">
    <property type="entry name" value="HATPase_dom"/>
</dbReference>
<dbReference type="Pfam" id="PF02518">
    <property type="entry name" value="HATPase_c"/>
    <property type="match status" value="1"/>
</dbReference>
<keyword evidence="13 15" id="KW-0472">Membrane</keyword>
<dbReference type="InterPro" id="IPR036097">
    <property type="entry name" value="HisK_dim/P_sf"/>
</dbReference>
<dbReference type="PANTHER" id="PTHR43065">
    <property type="entry name" value="SENSOR HISTIDINE KINASE"/>
    <property type="match status" value="1"/>
</dbReference>
<dbReference type="Gene3D" id="1.10.287.130">
    <property type="match status" value="1"/>
</dbReference>
<comment type="subcellular location">
    <subcellularLocation>
        <location evidence="2">Cell membrane</location>
        <topology evidence="2">Multi-pass membrane protein</topology>
    </subcellularLocation>
</comment>
<evidence type="ECO:0000313" key="18">
    <source>
        <dbReference type="EMBL" id="WCT75411.1"/>
    </source>
</evidence>
<dbReference type="Gene3D" id="3.30.565.10">
    <property type="entry name" value="Histidine kinase-like ATPase, C-terminal domain"/>
    <property type="match status" value="1"/>
</dbReference>
<evidence type="ECO:0000256" key="10">
    <source>
        <dbReference type="ARBA" id="ARBA00022840"/>
    </source>
</evidence>
<keyword evidence="5" id="KW-0597">Phosphoprotein</keyword>
<keyword evidence="10 18" id="KW-0067">ATP-binding</keyword>
<sequence>MPAVEIATVIVMAAMMVLAWRATAGAGAPQRPLSPPMVALLLVANLVPAMALIVLAARRLAQRRTRHSTVGGRGRLHVRLVAMFSVVAAVPTLLVVIFASLLFQYGVEFWFSDRARVVLESADRVAQTYVNESQQRIIDDATAMNNDVARVLSQLPIDDPRVRSFFAEQLVNRVLDEAAIISFPPGGAPALLGGANLDKRPLEQRLPPRVLPLLANGQPRATFASGDRVEAVVLLDAKSHTYFYASRYVDPTVLKQAQRSASALGAYQQLTTRARSLQLRFNITLFLVSLLIVALAVWIALEVADRMVRPVGALVSAARRVAAGDFTARAATAITPDELGTLAGAFNRMTRRIEEQTGALVSANGQLENRRALIEAVLSGVSAGVVSIDGERRITLVNRSAAMILDVGDDLVGRTLADVAPALDGVIDAADRDSVIQFATGGDPRTLAVRLVRVEAGHVLTFDDITEQLADQRRAAWADVARRIAHEIKNPLTPIQLAAERLQRRYGREIQSDPATFERLTQTIVRQVGDLRSMVNEFSAFARMPKPEFKPEPIADIARQALFLHEVAHPAISFRMMAPEPSPILICDRRQLGQALTNIVKNAVEAIEGRAGEGGAGAVVLGLSAEDERLTIELADDGIGLPAERERLTEPYMTTRARGTGLGLAIVKKIVEEHQGTIQFGDNPGGGAIVRLCFDMAALAPLAGTAPAVADPQDQDDGRRLPELTRMRIG</sequence>
<dbReference type="InterPro" id="IPR004358">
    <property type="entry name" value="Sig_transdc_His_kin-like_C"/>
</dbReference>
<keyword evidence="12" id="KW-0902">Two-component regulatory system</keyword>
<feature type="transmembrane region" description="Helical" evidence="15">
    <location>
        <begin position="178"/>
        <end position="197"/>
    </location>
</feature>
<keyword evidence="11 15" id="KW-1133">Transmembrane helix</keyword>
<evidence type="ECO:0000256" key="11">
    <source>
        <dbReference type="ARBA" id="ARBA00022989"/>
    </source>
</evidence>
<dbReference type="PRINTS" id="PR00344">
    <property type="entry name" value="BCTRLSENSOR"/>
</dbReference>
<dbReference type="Gene3D" id="3.30.450.20">
    <property type="entry name" value="PAS domain"/>
    <property type="match status" value="1"/>
</dbReference>
<dbReference type="Pfam" id="PF19312">
    <property type="entry name" value="NtrY_N"/>
    <property type="match status" value="1"/>
</dbReference>
<evidence type="ECO:0000256" key="6">
    <source>
        <dbReference type="ARBA" id="ARBA00022679"/>
    </source>
</evidence>
<dbReference type="Pfam" id="PF00672">
    <property type="entry name" value="HAMP"/>
    <property type="match status" value="1"/>
</dbReference>
<keyword evidence="9" id="KW-0418">Kinase</keyword>
<gene>
    <name evidence="18" type="ORF">PQ455_06580</name>
</gene>
<name>A0ABY7TQZ2_9SPHN</name>
<dbReference type="SUPFAM" id="SSF158472">
    <property type="entry name" value="HAMP domain-like"/>
    <property type="match status" value="1"/>
</dbReference>
<dbReference type="Pfam" id="PF00512">
    <property type="entry name" value="HisKA"/>
    <property type="match status" value="1"/>
</dbReference>
<reference evidence="18 19" key="1">
    <citation type="submission" date="2023-02" db="EMBL/GenBank/DDBJ databases">
        <title>Genome sequence of Sphingomonas naphthae.</title>
        <authorList>
            <person name="Kim S."/>
            <person name="Heo J."/>
            <person name="Kwon S.-W."/>
        </authorList>
    </citation>
    <scope>NUCLEOTIDE SEQUENCE [LARGE SCALE GENOMIC DNA]</scope>
    <source>
        <strain evidence="18 19">KACC 18716</strain>
    </source>
</reference>
<dbReference type="SMART" id="SM00388">
    <property type="entry name" value="HisKA"/>
    <property type="match status" value="1"/>
</dbReference>
<evidence type="ECO:0000256" key="3">
    <source>
        <dbReference type="ARBA" id="ARBA00012438"/>
    </source>
</evidence>
<keyword evidence="19" id="KW-1185">Reference proteome</keyword>
<comment type="catalytic activity">
    <reaction evidence="1">
        <text>ATP + protein L-histidine = ADP + protein N-phospho-L-histidine.</text>
        <dbReference type="EC" id="2.7.13.3"/>
    </reaction>
</comment>
<feature type="domain" description="HAMP" evidence="17">
    <location>
        <begin position="305"/>
        <end position="358"/>
    </location>
</feature>
<evidence type="ECO:0000256" key="8">
    <source>
        <dbReference type="ARBA" id="ARBA00022741"/>
    </source>
</evidence>
<feature type="transmembrane region" description="Helical" evidence="15">
    <location>
        <begin position="37"/>
        <end position="57"/>
    </location>
</feature>
<evidence type="ECO:0000313" key="19">
    <source>
        <dbReference type="Proteomes" id="UP001220395"/>
    </source>
</evidence>
<dbReference type="SUPFAM" id="SSF55785">
    <property type="entry name" value="PYP-like sensor domain (PAS domain)"/>
    <property type="match status" value="1"/>
</dbReference>
<evidence type="ECO:0000256" key="15">
    <source>
        <dbReference type="SAM" id="Phobius"/>
    </source>
</evidence>
<dbReference type="SMART" id="SM00304">
    <property type="entry name" value="HAMP"/>
    <property type="match status" value="1"/>
</dbReference>
<dbReference type="InterPro" id="IPR036890">
    <property type="entry name" value="HATPase_C_sf"/>
</dbReference>
<dbReference type="InterPro" id="IPR035965">
    <property type="entry name" value="PAS-like_dom_sf"/>
</dbReference>
<dbReference type="InterPro" id="IPR017232">
    <property type="entry name" value="NtrY"/>
</dbReference>
<evidence type="ECO:0000256" key="7">
    <source>
        <dbReference type="ARBA" id="ARBA00022692"/>
    </source>
</evidence>
<dbReference type="InterPro" id="IPR003661">
    <property type="entry name" value="HisK_dim/P_dom"/>
</dbReference>
<evidence type="ECO:0000256" key="5">
    <source>
        <dbReference type="ARBA" id="ARBA00022553"/>
    </source>
</evidence>
<dbReference type="PANTHER" id="PTHR43065:SF10">
    <property type="entry name" value="PEROXIDE STRESS-ACTIVATED HISTIDINE KINASE MAK3"/>
    <property type="match status" value="1"/>
</dbReference>
<dbReference type="CDD" id="cd06225">
    <property type="entry name" value="HAMP"/>
    <property type="match status" value="1"/>
</dbReference>
<evidence type="ECO:0000256" key="13">
    <source>
        <dbReference type="ARBA" id="ARBA00023136"/>
    </source>
</evidence>
<feature type="transmembrane region" description="Helical" evidence="15">
    <location>
        <begin position="283"/>
        <end position="301"/>
    </location>
</feature>
<proteinExistence type="predicted"/>
<keyword evidence="4" id="KW-1003">Cell membrane</keyword>
<dbReference type="PROSITE" id="PS50885">
    <property type="entry name" value="HAMP"/>
    <property type="match status" value="1"/>
</dbReference>
<dbReference type="SUPFAM" id="SSF55874">
    <property type="entry name" value="ATPase domain of HSP90 chaperone/DNA topoisomerase II/histidine kinase"/>
    <property type="match status" value="1"/>
</dbReference>
<evidence type="ECO:0000259" key="17">
    <source>
        <dbReference type="PROSITE" id="PS50885"/>
    </source>
</evidence>
<evidence type="ECO:0000256" key="12">
    <source>
        <dbReference type="ARBA" id="ARBA00023012"/>
    </source>
</evidence>
<keyword evidence="8" id="KW-0547">Nucleotide-binding</keyword>
<evidence type="ECO:0000256" key="2">
    <source>
        <dbReference type="ARBA" id="ARBA00004651"/>
    </source>
</evidence>
<feature type="transmembrane region" description="Helical" evidence="15">
    <location>
        <begin position="78"/>
        <end position="103"/>
    </location>
</feature>
<keyword evidence="7 15" id="KW-0812">Transmembrane</keyword>
<evidence type="ECO:0000256" key="14">
    <source>
        <dbReference type="SAM" id="MobiDB-lite"/>
    </source>
</evidence>
<organism evidence="18 19">
    <name type="scientific">Sphingomonas naphthae</name>
    <dbReference type="NCBI Taxonomy" id="1813468"/>
    <lineage>
        <taxon>Bacteria</taxon>
        <taxon>Pseudomonadati</taxon>
        <taxon>Pseudomonadota</taxon>
        <taxon>Alphaproteobacteria</taxon>
        <taxon>Sphingomonadales</taxon>
        <taxon>Sphingomonadaceae</taxon>
        <taxon>Sphingomonas</taxon>
    </lineage>
</organism>
<dbReference type="Gene3D" id="6.10.340.10">
    <property type="match status" value="1"/>
</dbReference>
<dbReference type="EMBL" id="CP117411">
    <property type="protein sequence ID" value="WCT75411.1"/>
    <property type="molecule type" value="Genomic_DNA"/>
</dbReference>
<protein>
    <recommendedName>
        <fullName evidence="3">histidine kinase</fullName>
        <ecNumber evidence="3">2.7.13.3</ecNumber>
    </recommendedName>
</protein>
<dbReference type="InterPro" id="IPR005467">
    <property type="entry name" value="His_kinase_dom"/>
</dbReference>
<feature type="compositionally biased region" description="Basic and acidic residues" evidence="14">
    <location>
        <begin position="716"/>
        <end position="730"/>
    </location>
</feature>
<dbReference type="SMART" id="SM00387">
    <property type="entry name" value="HATPase_c"/>
    <property type="match status" value="1"/>
</dbReference>
<evidence type="ECO:0000256" key="1">
    <source>
        <dbReference type="ARBA" id="ARBA00000085"/>
    </source>
</evidence>
<dbReference type="PIRSF" id="PIRSF037532">
    <property type="entry name" value="STHK_NtrY"/>
    <property type="match status" value="1"/>
</dbReference>
<evidence type="ECO:0000259" key="16">
    <source>
        <dbReference type="PROSITE" id="PS50109"/>
    </source>
</evidence>
<evidence type="ECO:0000256" key="4">
    <source>
        <dbReference type="ARBA" id="ARBA00022475"/>
    </source>
</evidence>